<gene>
    <name evidence="5" type="ORF">AB1471_04525</name>
</gene>
<protein>
    <submittedName>
        <fullName evidence="5">Glycosyltransferase</fullName>
        <ecNumber evidence="5">2.4.-.-</ecNumber>
    </submittedName>
</protein>
<dbReference type="InterPro" id="IPR001173">
    <property type="entry name" value="Glyco_trans_2-like"/>
</dbReference>
<keyword evidence="3 5" id="KW-0808">Transferase</keyword>
<dbReference type="GO" id="GO:0016757">
    <property type="term" value="F:glycosyltransferase activity"/>
    <property type="evidence" value="ECO:0007669"/>
    <property type="project" value="UniProtKB-KW"/>
</dbReference>
<comment type="caution">
    <text evidence="5">The sequence shown here is derived from an EMBL/GenBank/DDBJ whole genome shotgun (WGS) entry which is preliminary data.</text>
</comment>
<proteinExistence type="inferred from homology"/>
<sequence length="323" mass="37844">MKPIISIIVPVYNVENHLRKCLDSLLAQTLTNFEVIVVNDGSTDRSGKICDEYSVKDMRIKVIQKENGGLSSARNVGIKAAEGQYIGFVDGDDRIDVNMYENLYRQSIDTKSDISVCTLGREIDGTLVNEEKEKLVKEMDNVEAMRELFKGDLYRFSVCNKLFKKHCFENVQFPEGRIHEDLSTTYRLFANSNKTVFNNHIGYIYVKRKDSILTSQFSEKRLDSFTGWNEILLFMNKKYPQLYSEILAAFTFWCVDNMYYIINQVETKEKKREYLNVIQKNVKKNYISIMKNYDLSLKYKYLITLINYNVDLMLFMNKLKKLM</sequence>
<reference evidence="5 6" key="1">
    <citation type="journal article" date="1979" name="Int. J. Syst. Evol. Microbiol.">
        <title>Bacillus globisporus subsp. marinus subsp. nov.</title>
        <authorList>
            <person name="Liu H."/>
        </authorList>
    </citation>
    <scope>NUCLEOTIDE SEQUENCE [LARGE SCALE GENOMIC DNA]</scope>
    <source>
        <strain evidence="5 6">DSM 1297</strain>
    </source>
</reference>
<dbReference type="PANTHER" id="PTHR22916:SF51">
    <property type="entry name" value="GLYCOSYLTRANSFERASE EPSH-RELATED"/>
    <property type="match status" value="1"/>
</dbReference>
<dbReference type="Pfam" id="PF00535">
    <property type="entry name" value="Glycos_transf_2"/>
    <property type="match status" value="1"/>
</dbReference>
<dbReference type="Proteomes" id="UP001556040">
    <property type="component" value="Unassembled WGS sequence"/>
</dbReference>
<dbReference type="InterPro" id="IPR029044">
    <property type="entry name" value="Nucleotide-diphossugar_trans"/>
</dbReference>
<keyword evidence="6" id="KW-1185">Reference proteome</keyword>
<name>A0ABV3Q2K2_9BACL</name>
<evidence type="ECO:0000256" key="2">
    <source>
        <dbReference type="ARBA" id="ARBA00022676"/>
    </source>
</evidence>
<dbReference type="RefSeq" id="WP_367778406.1">
    <property type="nucleotide sequence ID" value="NZ_JBFMIA010000002.1"/>
</dbReference>
<accession>A0ABV3Q2K2</accession>
<evidence type="ECO:0000313" key="5">
    <source>
        <dbReference type="EMBL" id="MEW9501068.1"/>
    </source>
</evidence>
<dbReference type="CDD" id="cd00761">
    <property type="entry name" value="Glyco_tranf_GTA_type"/>
    <property type="match status" value="1"/>
</dbReference>
<keyword evidence="2 5" id="KW-0328">Glycosyltransferase</keyword>
<evidence type="ECO:0000259" key="4">
    <source>
        <dbReference type="Pfam" id="PF00535"/>
    </source>
</evidence>
<comment type="similarity">
    <text evidence="1">Belongs to the glycosyltransferase 2 family.</text>
</comment>
<organism evidence="5 6">
    <name type="scientific">Jeotgalibacillus marinus</name>
    <dbReference type="NCBI Taxonomy" id="86667"/>
    <lineage>
        <taxon>Bacteria</taxon>
        <taxon>Bacillati</taxon>
        <taxon>Bacillota</taxon>
        <taxon>Bacilli</taxon>
        <taxon>Bacillales</taxon>
        <taxon>Caryophanaceae</taxon>
        <taxon>Jeotgalibacillus</taxon>
    </lineage>
</organism>
<dbReference type="Gene3D" id="3.90.550.10">
    <property type="entry name" value="Spore Coat Polysaccharide Biosynthesis Protein SpsA, Chain A"/>
    <property type="match status" value="1"/>
</dbReference>
<feature type="domain" description="Glycosyltransferase 2-like" evidence="4">
    <location>
        <begin position="6"/>
        <end position="166"/>
    </location>
</feature>
<dbReference type="EC" id="2.4.-.-" evidence="5"/>
<dbReference type="PANTHER" id="PTHR22916">
    <property type="entry name" value="GLYCOSYLTRANSFERASE"/>
    <property type="match status" value="1"/>
</dbReference>
<dbReference type="EMBL" id="JBFMIA010000002">
    <property type="protein sequence ID" value="MEW9501068.1"/>
    <property type="molecule type" value="Genomic_DNA"/>
</dbReference>
<dbReference type="SUPFAM" id="SSF53448">
    <property type="entry name" value="Nucleotide-diphospho-sugar transferases"/>
    <property type="match status" value="1"/>
</dbReference>
<evidence type="ECO:0000256" key="1">
    <source>
        <dbReference type="ARBA" id="ARBA00006739"/>
    </source>
</evidence>
<evidence type="ECO:0000313" key="6">
    <source>
        <dbReference type="Proteomes" id="UP001556040"/>
    </source>
</evidence>
<evidence type="ECO:0000256" key="3">
    <source>
        <dbReference type="ARBA" id="ARBA00022679"/>
    </source>
</evidence>